<evidence type="ECO:0000259" key="8">
    <source>
        <dbReference type="Pfam" id="PF26130"/>
    </source>
</evidence>
<keyword evidence="5" id="KW-0030">Aminoacyl-tRNA synthetase</keyword>
<organism evidence="9">
    <name type="scientific">Tanacetum cinerariifolium</name>
    <name type="common">Dalmatian daisy</name>
    <name type="synonym">Chrysanthemum cinerariifolium</name>
    <dbReference type="NCBI Taxonomy" id="118510"/>
    <lineage>
        <taxon>Eukaryota</taxon>
        <taxon>Viridiplantae</taxon>
        <taxon>Streptophyta</taxon>
        <taxon>Embryophyta</taxon>
        <taxon>Tracheophyta</taxon>
        <taxon>Spermatophyta</taxon>
        <taxon>Magnoliopsida</taxon>
        <taxon>eudicotyledons</taxon>
        <taxon>Gunneridae</taxon>
        <taxon>Pentapetalae</taxon>
        <taxon>asterids</taxon>
        <taxon>campanulids</taxon>
        <taxon>Asterales</taxon>
        <taxon>Asteraceae</taxon>
        <taxon>Asteroideae</taxon>
        <taxon>Anthemideae</taxon>
        <taxon>Anthemidinae</taxon>
        <taxon>Tanacetum</taxon>
    </lineage>
</organism>
<proteinExistence type="predicted"/>
<evidence type="ECO:0000256" key="1">
    <source>
        <dbReference type="ARBA" id="ARBA00022598"/>
    </source>
</evidence>
<protein>
    <submittedName>
        <fullName evidence="9">Asparagine--tRNA ligase, cytoplasmic 1-like</fullName>
    </submittedName>
</protein>
<evidence type="ECO:0000256" key="4">
    <source>
        <dbReference type="ARBA" id="ARBA00022917"/>
    </source>
</evidence>
<evidence type="ECO:0000256" key="2">
    <source>
        <dbReference type="ARBA" id="ARBA00022741"/>
    </source>
</evidence>
<evidence type="ECO:0000256" key="3">
    <source>
        <dbReference type="ARBA" id="ARBA00022840"/>
    </source>
</evidence>
<dbReference type="Pfam" id="PF10551">
    <property type="entry name" value="MULE"/>
    <property type="match status" value="1"/>
</dbReference>
<evidence type="ECO:0000259" key="6">
    <source>
        <dbReference type="Pfam" id="PF00152"/>
    </source>
</evidence>
<name>A0A6L2MTQ2_TANCI</name>
<gene>
    <name evidence="9" type="ORF">Tci_048747</name>
</gene>
<keyword evidence="3" id="KW-0067">ATP-binding</keyword>
<comment type="caution">
    <text evidence="9">The sequence shown here is derived from an EMBL/GenBank/DDBJ whole genome shotgun (WGS) entry which is preliminary data.</text>
</comment>
<dbReference type="GO" id="GO:0005739">
    <property type="term" value="C:mitochondrion"/>
    <property type="evidence" value="ECO:0007669"/>
    <property type="project" value="TreeGrafter"/>
</dbReference>
<dbReference type="Pfam" id="PF00152">
    <property type="entry name" value="tRNA-synt_2"/>
    <property type="match status" value="1"/>
</dbReference>
<dbReference type="InterPro" id="IPR004364">
    <property type="entry name" value="Aa-tRNA-synt_II"/>
</dbReference>
<keyword evidence="4" id="KW-0648">Protein biosynthesis</keyword>
<feature type="domain" description="PB1-like" evidence="8">
    <location>
        <begin position="9"/>
        <end position="107"/>
    </location>
</feature>
<dbReference type="PANTHER" id="PTHR22594">
    <property type="entry name" value="ASPARTYL/LYSYL-TRNA SYNTHETASE"/>
    <property type="match status" value="1"/>
</dbReference>
<dbReference type="GO" id="GO:0005524">
    <property type="term" value="F:ATP binding"/>
    <property type="evidence" value="ECO:0007669"/>
    <property type="project" value="UniProtKB-KW"/>
</dbReference>
<dbReference type="GO" id="GO:0004816">
    <property type="term" value="F:asparagine-tRNA ligase activity"/>
    <property type="evidence" value="ECO:0007669"/>
    <property type="project" value="TreeGrafter"/>
</dbReference>
<dbReference type="AlphaFoldDB" id="A0A6L2MTQ2"/>
<reference evidence="9" key="1">
    <citation type="journal article" date="2019" name="Sci. Rep.">
        <title>Draft genome of Tanacetum cinerariifolium, the natural source of mosquito coil.</title>
        <authorList>
            <person name="Yamashiro T."/>
            <person name="Shiraishi A."/>
            <person name="Satake H."/>
            <person name="Nakayama K."/>
        </authorList>
    </citation>
    <scope>NUCLEOTIDE SEQUENCE</scope>
</reference>
<dbReference type="PANTHER" id="PTHR22594:SF54">
    <property type="entry name" value="ASPARAGINE--TRNA LIGASE, CYTOPLASMIC 1-RELATED"/>
    <property type="match status" value="1"/>
</dbReference>
<dbReference type="GO" id="GO:0006421">
    <property type="term" value="P:asparaginyl-tRNA aminoacylation"/>
    <property type="evidence" value="ECO:0007669"/>
    <property type="project" value="TreeGrafter"/>
</dbReference>
<evidence type="ECO:0000259" key="7">
    <source>
        <dbReference type="Pfam" id="PF10551"/>
    </source>
</evidence>
<evidence type="ECO:0000313" key="9">
    <source>
        <dbReference type="EMBL" id="GEU76769.1"/>
    </source>
</evidence>
<feature type="domain" description="MULE transposase" evidence="7">
    <location>
        <begin position="275"/>
        <end position="356"/>
    </location>
</feature>
<dbReference type="SUPFAM" id="SSF55681">
    <property type="entry name" value="Class II aaRS and biotin synthetases"/>
    <property type="match status" value="1"/>
</dbReference>
<accession>A0A6L2MTQ2</accession>
<dbReference type="InterPro" id="IPR058594">
    <property type="entry name" value="PB1-like_dom_pln"/>
</dbReference>
<keyword evidence="1 9" id="KW-0436">Ligase</keyword>
<sequence>MVTEPGKDNLFSIELHHDGKFTPSPKRRYVGGKLNYVDKIDMDLFKVDELHMFVKDLRYDPKQLMFYYNKLPDKSLDYGLRPLSCGADVVSLIKLVANCKEVEVFVEYWLTNVDHQFLSPVKCNVEIDVIIYDVLLNALVVGSSKTLALCWINEADVGESCVDKNANVHEEQQTISVNDYSMGDTYELDIDENLNLKDYTVYVHENIDENMNVNADDKIAKAKAEVQLRGDQEQQYALLWNYCDALKKAHPNTTVKIDVYRAHNPHENVRRFKRIYVYLAVSVDANNGIYYVAYGIVESESKESWTWFLSCLGDDLDLEANSNFTFITDRQKGLLPALKDLFHAIEHRCVRHIYDNMNMIYKGGQYKELDDMNCAEAYVRFRCQWLLDNCRDEMEFMVKNVDKNAIKRLQMVASTNFVRLSYTEAVTILEEAVAKGHKFKNHVEWEVDLAPNMRSIVFYIFEIKFESPVIVYNYPQGIKAFYMKLNEDKKTVAAMDVLVPKVGELIGGSQREKNYEVIKERMLEMWLPLEPYEWYLDLRRSGTVKHSGFGMGFERMVLFATGIDIRDVIPFPRTSVLAVGMVAAVEVGGCRGKWHLRWSVGDVLVYRRWWWSSLVEVAGKVSGGGVCV</sequence>
<dbReference type="InterPro" id="IPR045864">
    <property type="entry name" value="aa-tRNA-synth_II/BPL/LPL"/>
</dbReference>
<keyword evidence="2" id="KW-0547">Nucleotide-binding</keyword>
<evidence type="ECO:0000256" key="5">
    <source>
        <dbReference type="ARBA" id="ARBA00023146"/>
    </source>
</evidence>
<dbReference type="Pfam" id="PF26130">
    <property type="entry name" value="PB1-like"/>
    <property type="match status" value="1"/>
</dbReference>
<dbReference type="EMBL" id="BKCJ010007342">
    <property type="protein sequence ID" value="GEU76769.1"/>
    <property type="molecule type" value="Genomic_DNA"/>
</dbReference>
<dbReference type="Gene3D" id="3.30.930.10">
    <property type="entry name" value="Bira Bifunctional Protein, Domain 2"/>
    <property type="match status" value="1"/>
</dbReference>
<feature type="domain" description="Aminoacyl-tRNA synthetase class II (D/K/N)" evidence="6">
    <location>
        <begin position="391"/>
        <end position="574"/>
    </location>
</feature>
<dbReference type="InterPro" id="IPR018289">
    <property type="entry name" value="MULE_transposase_dom"/>
</dbReference>